<evidence type="ECO:0000313" key="2">
    <source>
        <dbReference type="Proteomes" id="UP000598971"/>
    </source>
</evidence>
<gene>
    <name evidence="1" type="ORF">GD597_13650</name>
</gene>
<comment type="caution">
    <text evidence="1">The sequence shown here is derived from an EMBL/GenBank/DDBJ whole genome shotgun (WGS) entry which is preliminary data.</text>
</comment>
<protein>
    <submittedName>
        <fullName evidence="1">Uncharacterized protein</fullName>
    </submittedName>
</protein>
<dbReference type="Proteomes" id="UP000598971">
    <property type="component" value="Unassembled WGS sequence"/>
</dbReference>
<proteinExistence type="predicted"/>
<accession>A0A8J8JXN1</accession>
<dbReference type="RefSeq" id="WP_171608452.1">
    <property type="nucleotide sequence ID" value="NZ_WHPF01000009.1"/>
</dbReference>
<name>A0A8J8JXN1_9BACT</name>
<keyword evidence="2" id="KW-1185">Reference proteome</keyword>
<dbReference type="EMBL" id="WHPF01000009">
    <property type="protein sequence ID" value="NNV56511.1"/>
    <property type="molecule type" value="Genomic_DNA"/>
</dbReference>
<dbReference type="AlphaFoldDB" id="A0A8J8JXN1"/>
<organism evidence="1 2">
    <name type="scientific">Limnovirga soli</name>
    <dbReference type="NCBI Taxonomy" id="2656915"/>
    <lineage>
        <taxon>Bacteria</taxon>
        <taxon>Pseudomonadati</taxon>
        <taxon>Bacteroidota</taxon>
        <taxon>Chitinophagia</taxon>
        <taxon>Chitinophagales</taxon>
        <taxon>Chitinophagaceae</taxon>
        <taxon>Limnovirga</taxon>
    </lineage>
</organism>
<reference evidence="1" key="1">
    <citation type="submission" date="2019-10" db="EMBL/GenBank/DDBJ databases">
        <title>Draft genome sequence of Panacibacter sp. KCS-6.</title>
        <authorList>
            <person name="Yim K.J."/>
        </authorList>
    </citation>
    <scope>NUCLEOTIDE SEQUENCE</scope>
    <source>
        <strain evidence="1">KCS-6</strain>
    </source>
</reference>
<evidence type="ECO:0000313" key="1">
    <source>
        <dbReference type="EMBL" id="NNV56511.1"/>
    </source>
</evidence>
<sequence length="186" mass="21904">MTSDIYKNWKEFIFATLTKNNQFGLDKSFRKGDTDIEIYRQLIGDTETTFQVGYLSDDRLIYLHTFNDKTPGLNKNQIEYFNEHDFNSNESYGRPGLKFTKQNQEGVLTELHEGLDGQEVIFYKNGVLSHSKLSILYDNETSNSFSHTYHFEKVTIWARLKNMFNKQMNNYETKEFDLKQIFGGLK</sequence>